<proteinExistence type="inferred from homology"/>
<gene>
    <name evidence="3" type="ORF">J0I24_12550</name>
</gene>
<evidence type="ECO:0000313" key="3">
    <source>
        <dbReference type="EMBL" id="MBN8745119.1"/>
    </source>
</evidence>
<dbReference type="InterPro" id="IPR010131">
    <property type="entry name" value="MdtP/NodT-like"/>
</dbReference>
<keyword evidence="2" id="KW-0175">Coiled coil</keyword>
<evidence type="ECO:0000256" key="1">
    <source>
        <dbReference type="ARBA" id="ARBA00007613"/>
    </source>
</evidence>
<evidence type="ECO:0000313" key="4">
    <source>
        <dbReference type="Proteomes" id="UP000664800"/>
    </source>
</evidence>
<dbReference type="InterPro" id="IPR003423">
    <property type="entry name" value="OMP_efflux"/>
</dbReference>
<dbReference type="GO" id="GO:0015562">
    <property type="term" value="F:efflux transmembrane transporter activity"/>
    <property type="evidence" value="ECO:0007669"/>
    <property type="project" value="InterPro"/>
</dbReference>
<feature type="coiled-coil region" evidence="2">
    <location>
        <begin position="191"/>
        <end position="249"/>
    </location>
</feature>
<accession>A0A8I1SXZ1</accession>
<organism evidence="3 4">
    <name type="scientific">Thiomonas arsenitoxydans (strain DSM 22701 / CIP 110005 / 3As)</name>
    <dbReference type="NCBI Taxonomy" id="426114"/>
    <lineage>
        <taxon>Bacteria</taxon>
        <taxon>Pseudomonadati</taxon>
        <taxon>Pseudomonadota</taxon>
        <taxon>Betaproteobacteria</taxon>
        <taxon>Burkholderiales</taxon>
        <taxon>Thiomonas</taxon>
    </lineage>
</organism>
<comment type="similarity">
    <text evidence="1">Belongs to the outer membrane factor (OMF) (TC 1.B.17) family.</text>
</comment>
<dbReference type="EMBL" id="JAFKMR010000024">
    <property type="protein sequence ID" value="MBN8745119.1"/>
    <property type="molecule type" value="Genomic_DNA"/>
</dbReference>
<evidence type="ECO:0000256" key="2">
    <source>
        <dbReference type="SAM" id="Coils"/>
    </source>
</evidence>
<feature type="coiled-coil region" evidence="2">
    <location>
        <begin position="362"/>
        <end position="403"/>
    </location>
</feature>
<dbReference type="SUPFAM" id="SSF56954">
    <property type="entry name" value="Outer membrane efflux proteins (OEP)"/>
    <property type="match status" value="1"/>
</dbReference>
<name>A0A8I1SXZ1_THIA3</name>
<dbReference type="PROSITE" id="PS51257">
    <property type="entry name" value="PROKAR_LIPOPROTEIN"/>
    <property type="match status" value="1"/>
</dbReference>
<dbReference type="PANTHER" id="PTHR30203">
    <property type="entry name" value="OUTER MEMBRANE CATION EFFLUX PROTEIN"/>
    <property type="match status" value="1"/>
</dbReference>
<dbReference type="PANTHER" id="PTHR30203:SF24">
    <property type="entry name" value="BLR4935 PROTEIN"/>
    <property type="match status" value="1"/>
</dbReference>
<dbReference type="Proteomes" id="UP000664800">
    <property type="component" value="Unassembled WGS sequence"/>
</dbReference>
<protein>
    <submittedName>
        <fullName evidence="3">TolC family protein</fullName>
    </submittedName>
</protein>
<sequence>MKQIVTPLPTAMTVPHLSRSVLLAALLLGGCASYHPEPLPTSADLAASAKSLDVARSKIALPALARYNFDTAKPLDATGLAILAVLNNPQLKAERARLGVARAQAFDAGLLPDPQLGLSQDFPGNSAGATTSAYNLGLSYDIAALITHHAAQSAAQHAATQVNLQVLWAEWQTVAQARLLYTQITGNAARLKLLEQERALFTQRLQRSQAALAQGNVTRLDVDAQLVPLQALTQTIQQIERQQLGLQSQLHALLGLQADVPLPLAAPSEQAAPTAAQVAAALKQLPHIRPDLMALQAGYAAQEQKVWQAVLGQFPAFNLGFTRARDTAGVNTVGFGVSISLPLFNRNQGVIATQRATRAQLLADYQARLDQADADVRQAQADIALLQQQRQTLQDALPALESADAAARQALQQGGMSLLEFINQRTALLDQRLALQANAQQRAEQILALQLLTGLGPYRQTAALVTPSKSNAAPL</sequence>
<dbReference type="AlphaFoldDB" id="A0A8I1SXZ1"/>
<reference evidence="3" key="1">
    <citation type="submission" date="2021-02" db="EMBL/GenBank/DDBJ databases">
        <title>Thiocyanate and organic carbon inputs drive convergent selection for specific autotrophic Afipia and Thiobacillus strains within complex microbiomes.</title>
        <authorList>
            <person name="Huddy R.J."/>
            <person name="Sachdeva R."/>
            <person name="Kadzinga F."/>
            <person name="Kantor R.S."/>
            <person name="Harrison S.T.L."/>
            <person name="Banfield J.F."/>
        </authorList>
    </citation>
    <scope>NUCLEOTIDE SEQUENCE</scope>
    <source>
        <strain evidence="3">SCN18_13_7_16_R3_B_64_19</strain>
    </source>
</reference>
<dbReference type="Pfam" id="PF02321">
    <property type="entry name" value="OEP"/>
    <property type="match status" value="1"/>
</dbReference>
<dbReference type="Gene3D" id="1.20.1600.10">
    <property type="entry name" value="Outer membrane efflux proteins (OEP)"/>
    <property type="match status" value="1"/>
</dbReference>
<comment type="caution">
    <text evidence="3">The sequence shown here is derived from an EMBL/GenBank/DDBJ whole genome shotgun (WGS) entry which is preliminary data.</text>
</comment>